<gene>
    <name evidence="2" type="ORF">BIGA_1787</name>
</gene>
<name>A0A087AL04_9BIFI</name>
<dbReference type="eggNOG" id="COG0286">
    <property type="taxonomic scope" value="Bacteria"/>
</dbReference>
<keyword evidence="3" id="KW-1185">Reference proteome</keyword>
<dbReference type="Proteomes" id="UP000029046">
    <property type="component" value="Unassembled WGS sequence"/>
</dbReference>
<dbReference type="InterPro" id="IPR041635">
    <property type="entry name" value="Type_ISP_LLaBIII_C"/>
</dbReference>
<feature type="domain" description="Type ISP restriction-modification enzyme LLaBIII C-terminal specificity" evidence="1">
    <location>
        <begin position="2"/>
        <end position="284"/>
    </location>
</feature>
<protein>
    <submittedName>
        <fullName evidence="2">Type III restriction enzyme, res subunit</fullName>
    </submittedName>
</protein>
<evidence type="ECO:0000259" key="1">
    <source>
        <dbReference type="Pfam" id="PF18135"/>
    </source>
</evidence>
<reference evidence="2 3" key="1">
    <citation type="submission" date="2014-03" db="EMBL/GenBank/DDBJ databases">
        <title>Genomics of Bifidobacteria.</title>
        <authorList>
            <person name="Ventura M."/>
            <person name="Milani C."/>
            <person name="Lugli G.A."/>
        </authorList>
    </citation>
    <scope>NUCLEOTIDE SEQUENCE [LARGE SCALE GENOMIC DNA]</scope>
    <source>
        <strain evidence="2 3">LMG 11586</strain>
    </source>
</reference>
<evidence type="ECO:0000313" key="3">
    <source>
        <dbReference type="Proteomes" id="UP000029046"/>
    </source>
</evidence>
<dbReference type="EMBL" id="JGYX01000009">
    <property type="protein sequence ID" value="KFI59454.1"/>
    <property type="molecule type" value="Genomic_DNA"/>
</dbReference>
<proteinExistence type="predicted"/>
<dbReference type="AlphaFoldDB" id="A0A087AL04"/>
<evidence type="ECO:0000313" key="2">
    <source>
        <dbReference type="EMBL" id="KFI59454.1"/>
    </source>
</evidence>
<dbReference type="Pfam" id="PF18135">
    <property type="entry name" value="Type_ISP_C"/>
    <property type="match status" value="1"/>
</dbReference>
<accession>A0A087AL04</accession>
<comment type="caution">
    <text evidence="2">The sequence shown here is derived from an EMBL/GenBank/DDBJ whole genome shotgun (WGS) entry which is preliminary data.</text>
</comment>
<sequence length="319" mass="37109">MRSAYRPFAKQFLWFDKQTNERTYLQPQLFPYPEAKNLQISIVLGSRQFSCLMTDVVPDIQLSFNAQCFPLYWYEKLDDDSPEKYGLDFYEIRDRADSHGYVRHDAITDTALNVFRAAYPALSITKEDIFYYVYGILHSSEYRRRFANNLTKELPRIPLARNFKAFEQAGRKLAKLHLNYEKVKPWDVTEIGDPTNPGRTVRMTYPRKVKDPDTGKKVADLTVLQVAENLTIENIPLRAYEYVVNGKTAIGWLIDRYQVTTDKKSGITNDPNDYSDDPRYIVDLVEKVIRVSVETVDIINGLPKLDEIGKPANWPQEWN</sequence>
<organism evidence="2 3">
    <name type="scientific">Bifidobacterium pullorum subsp. gallinarum</name>
    <dbReference type="NCBI Taxonomy" id="78344"/>
    <lineage>
        <taxon>Bacteria</taxon>
        <taxon>Bacillati</taxon>
        <taxon>Actinomycetota</taxon>
        <taxon>Actinomycetes</taxon>
        <taxon>Bifidobacteriales</taxon>
        <taxon>Bifidobacteriaceae</taxon>
        <taxon>Bifidobacterium</taxon>
    </lineage>
</organism>